<name>A0A453D6X7_AEGTS</name>
<dbReference type="EnsemblPlants" id="AET2Gv21113800.5">
    <property type="protein sequence ID" value="AET2Gv21113800.5"/>
    <property type="gene ID" value="AET2Gv21113800"/>
</dbReference>
<reference evidence="2" key="3">
    <citation type="journal article" date="2017" name="Nature">
        <title>Genome sequence of the progenitor of the wheat D genome Aegilops tauschii.</title>
        <authorList>
            <person name="Luo M.C."/>
            <person name="Gu Y.Q."/>
            <person name="Puiu D."/>
            <person name="Wang H."/>
            <person name="Twardziok S.O."/>
            <person name="Deal K.R."/>
            <person name="Huo N."/>
            <person name="Zhu T."/>
            <person name="Wang L."/>
            <person name="Wang Y."/>
            <person name="McGuire P.E."/>
            <person name="Liu S."/>
            <person name="Long H."/>
            <person name="Ramasamy R.K."/>
            <person name="Rodriguez J.C."/>
            <person name="Van S.L."/>
            <person name="Yuan L."/>
            <person name="Wang Z."/>
            <person name="Xia Z."/>
            <person name="Xiao L."/>
            <person name="Anderson O.D."/>
            <person name="Ouyang S."/>
            <person name="Liang Y."/>
            <person name="Zimin A.V."/>
            <person name="Pertea G."/>
            <person name="Qi P."/>
            <person name="Bennetzen J.L."/>
            <person name="Dai X."/>
            <person name="Dawson M.W."/>
            <person name="Muller H.G."/>
            <person name="Kugler K."/>
            <person name="Rivarola-Duarte L."/>
            <person name="Spannagl M."/>
            <person name="Mayer K.F.X."/>
            <person name="Lu F.H."/>
            <person name="Bevan M.W."/>
            <person name="Leroy P."/>
            <person name="Li P."/>
            <person name="You F.M."/>
            <person name="Sun Q."/>
            <person name="Liu Z."/>
            <person name="Lyons E."/>
            <person name="Wicker T."/>
            <person name="Salzberg S.L."/>
            <person name="Devos K.M."/>
            <person name="Dvorak J."/>
        </authorList>
    </citation>
    <scope>NUCLEOTIDE SEQUENCE [LARGE SCALE GENOMIC DNA]</scope>
    <source>
        <strain evidence="2">cv. AL8/78</strain>
    </source>
</reference>
<reference evidence="3" key="2">
    <citation type="journal article" date="2017" name="Nat. Plants">
        <title>The Aegilops tauschii genome reveals multiple impacts of transposons.</title>
        <authorList>
            <person name="Zhao G."/>
            <person name="Zou C."/>
            <person name="Li K."/>
            <person name="Wang K."/>
            <person name="Li T."/>
            <person name="Gao L."/>
            <person name="Zhang X."/>
            <person name="Wang H."/>
            <person name="Yang Z."/>
            <person name="Liu X."/>
            <person name="Jiang W."/>
            <person name="Mao L."/>
            <person name="Kong X."/>
            <person name="Jiao Y."/>
            <person name="Jia J."/>
        </authorList>
    </citation>
    <scope>NUCLEOTIDE SEQUENCE [LARGE SCALE GENOMIC DNA]</scope>
    <source>
        <strain evidence="3">cv. AL8/78</strain>
    </source>
</reference>
<accession>A0A453D6X7</accession>
<organism evidence="2 3">
    <name type="scientific">Aegilops tauschii subsp. strangulata</name>
    <name type="common">Goatgrass</name>
    <dbReference type="NCBI Taxonomy" id="200361"/>
    <lineage>
        <taxon>Eukaryota</taxon>
        <taxon>Viridiplantae</taxon>
        <taxon>Streptophyta</taxon>
        <taxon>Embryophyta</taxon>
        <taxon>Tracheophyta</taxon>
        <taxon>Spermatophyta</taxon>
        <taxon>Magnoliopsida</taxon>
        <taxon>Liliopsida</taxon>
        <taxon>Poales</taxon>
        <taxon>Poaceae</taxon>
        <taxon>BOP clade</taxon>
        <taxon>Pooideae</taxon>
        <taxon>Triticodae</taxon>
        <taxon>Triticeae</taxon>
        <taxon>Triticinae</taxon>
        <taxon>Aegilops</taxon>
    </lineage>
</organism>
<reference evidence="2" key="4">
    <citation type="submission" date="2019-03" db="UniProtKB">
        <authorList>
            <consortium name="EnsemblPlants"/>
        </authorList>
    </citation>
    <scope>IDENTIFICATION</scope>
</reference>
<evidence type="ECO:0000313" key="2">
    <source>
        <dbReference type="EnsemblPlants" id="AET2Gv21113800.5"/>
    </source>
</evidence>
<sequence length="56" mass="6540">LCRSVAQHTPAVPPAQLKSADPSSRLRSHAILRRRKLRRRFATPDLLPRCWRNLRI</sequence>
<reference evidence="2" key="5">
    <citation type="journal article" date="2021" name="G3 (Bethesda)">
        <title>Aegilops tauschii genome assembly Aet v5.0 features greater sequence contiguity and improved annotation.</title>
        <authorList>
            <person name="Wang L."/>
            <person name="Zhu T."/>
            <person name="Rodriguez J.C."/>
            <person name="Deal K.R."/>
            <person name="Dubcovsky J."/>
            <person name="McGuire P.E."/>
            <person name="Lux T."/>
            <person name="Spannagl M."/>
            <person name="Mayer K.F.X."/>
            <person name="Baldrich P."/>
            <person name="Meyers B.C."/>
            <person name="Huo N."/>
            <person name="Gu Y.Q."/>
            <person name="Zhou H."/>
            <person name="Devos K.M."/>
            <person name="Bennetzen J.L."/>
            <person name="Unver T."/>
            <person name="Budak H."/>
            <person name="Gulick P.J."/>
            <person name="Galiba G."/>
            <person name="Kalapos B."/>
            <person name="Nelson D.R."/>
            <person name="Li P."/>
            <person name="You F.M."/>
            <person name="Luo M.C."/>
            <person name="Dvorak J."/>
        </authorList>
    </citation>
    <scope>NUCLEOTIDE SEQUENCE [LARGE SCALE GENOMIC DNA]</scope>
    <source>
        <strain evidence="2">cv. AL8/78</strain>
    </source>
</reference>
<protein>
    <submittedName>
        <fullName evidence="2">Uncharacterized protein</fullName>
    </submittedName>
</protein>
<reference evidence="3" key="1">
    <citation type="journal article" date="2014" name="Science">
        <title>Ancient hybridizations among the ancestral genomes of bread wheat.</title>
        <authorList>
            <consortium name="International Wheat Genome Sequencing Consortium,"/>
            <person name="Marcussen T."/>
            <person name="Sandve S.R."/>
            <person name="Heier L."/>
            <person name="Spannagl M."/>
            <person name="Pfeifer M."/>
            <person name="Jakobsen K.S."/>
            <person name="Wulff B.B."/>
            <person name="Steuernagel B."/>
            <person name="Mayer K.F."/>
            <person name="Olsen O.A."/>
        </authorList>
    </citation>
    <scope>NUCLEOTIDE SEQUENCE [LARGE SCALE GENOMIC DNA]</scope>
    <source>
        <strain evidence="3">cv. AL8/78</strain>
    </source>
</reference>
<evidence type="ECO:0000256" key="1">
    <source>
        <dbReference type="SAM" id="MobiDB-lite"/>
    </source>
</evidence>
<dbReference type="Gramene" id="AET2Gv21113800.5">
    <property type="protein sequence ID" value="AET2Gv21113800.5"/>
    <property type="gene ID" value="AET2Gv21113800"/>
</dbReference>
<feature type="region of interest" description="Disordered" evidence="1">
    <location>
        <begin position="1"/>
        <end position="26"/>
    </location>
</feature>
<dbReference type="AlphaFoldDB" id="A0A453D6X7"/>
<evidence type="ECO:0000313" key="3">
    <source>
        <dbReference type="Proteomes" id="UP000015105"/>
    </source>
</evidence>
<proteinExistence type="predicted"/>
<keyword evidence="3" id="KW-1185">Reference proteome</keyword>
<dbReference type="Proteomes" id="UP000015105">
    <property type="component" value="Chromosome 2D"/>
</dbReference>